<dbReference type="Gene3D" id="3.40.50.720">
    <property type="entry name" value="NAD(P)-binding Rossmann-like Domain"/>
    <property type="match status" value="1"/>
</dbReference>
<accession>A0A927RCW7</accession>
<dbReference type="InterPro" id="IPR000594">
    <property type="entry name" value="ThiF_NAD_FAD-bd"/>
</dbReference>
<dbReference type="SUPFAM" id="SSF69572">
    <property type="entry name" value="Activating enzymes of the ubiquitin-like proteins"/>
    <property type="match status" value="1"/>
</dbReference>
<dbReference type="AlphaFoldDB" id="A0A927RCW7"/>
<dbReference type="Proteomes" id="UP000638648">
    <property type="component" value="Unassembled WGS sequence"/>
</dbReference>
<dbReference type="GO" id="GO:0008641">
    <property type="term" value="F:ubiquitin-like modifier activating enzyme activity"/>
    <property type="evidence" value="ECO:0007669"/>
    <property type="project" value="InterPro"/>
</dbReference>
<keyword evidence="3" id="KW-1185">Reference proteome</keyword>
<dbReference type="InterPro" id="IPR035985">
    <property type="entry name" value="Ubiquitin-activating_enz"/>
</dbReference>
<evidence type="ECO:0000313" key="2">
    <source>
        <dbReference type="EMBL" id="MBE1611717.1"/>
    </source>
</evidence>
<proteinExistence type="predicted"/>
<dbReference type="EMBL" id="JADBEM010000001">
    <property type="protein sequence ID" value="MBE1611717.1"/>
    <property type="molecule type" value="Genomic_DNA"/>
</dbReference>
<organism evidence="2 3">
    <name type="scientific">Actinopolymorpha pittospori</name>
    <dbReference type="NCBI Taxonomy" id="648752"/>
    <lineage>
        <taxon>Bacteria</taxon>
        <taxon>Bacillati</taxon>
        <taxon>Actinomycetota</taxon>
        <taxon>Actinomycetes</taxon>
        <taxon>Propionibacteriales</taxon>
        <taxon>Actinopolymorphaceae</taxon>
        <taxon>Actinopolymorpha</taxon>
    </lineage>
</organism>
<evidence type="ECO:0000259" key="1">
    <source>
        <dbReference type="Pfam" id="PF00899"/>
    </source>
</evidence>
<name>A0A927RCW7_9ACTN</name>
<feature type="domain" description="THIF-type NAD/FAD binding fold" evidence="1">
    <location>
        <begin position="125"/>
        <end position="350"/>
    </location>
</feature>
<comment type="caution">
    <text evidence="2">The sequence shown here is derived from an EMBL/GenBank/DDBJ whole genome shotgun (WGS) entry which is preliminary data.</text>
</comment>
<dbReference type="RefSeq" id="WP_192754886.1">
    <property type="nucleotide sequence ID" value="NZ_BAABJL010000176.1"/>
</dbReference>
<reference evidence="2" key="1">
    <citation type="submission" date="2020-10" db="EMBL/GenBank/DDBJ databases">
        <title>Sequencing the genomes of 1000 actinobacteria strains.</title>
        <authorList>
            <person name="Klenk H.-P."/>
        </authorList>
    </citation>
    <scope>NUCLEOTIDE SEQUENCE</scope>
    <source>
        <strain evidence="2">DSM 45354</strain>
    </source>
</reference>
<gene>
    <name evidence="2" type="ORF">HEB94_008565</name>
</gene>
<sequence length="363" mass="37878">MRPQINPALRRVWRDPETVQIGLDPERALVLTGLDPALRHIVDDLTGGQTQNAQTQDALLDAALARGADCQDSRRLLRLLCEGGALLDADSAADALDGLGPAERERLAPDLAARSLVTRGLDGGAADLRRRRATRVSVFGAGRVGASVATMLASAGVGQVNVVDRCIARPTDLAPAGLSGRDIGRPRAVGAARAAAAAGPSTEVGTVGDARAAERPDIAVLAPDDEPDRALADALVRAGVPHLVVRIREARAILGPFVLPGESSCVRCHDLHRAARDPLWPRVLEEVLAAPCVAPACDVVLATGIAAHAVLHLLAFLDGTRPASVDATVEMTLPAGSLRRRSWSAHPSCGCHWDPEPAPFVAA</sequence>
<evidence type="ECO:0000313" key="3">
    <source>
        <dbReference type="Proteomes" id="UP000638648"/>
    </source>
</evidence>
<dbReference type="Pfam" id="PF00899">
    <property type="entry name" value="ThiF"/>
    <property type="match status" value="1"/>
</dbReference>
<protein>
    <recommendedName>
        <fullName evidence="1">THIF-type NAD/FAD binding fold domain-containing protein</fullName>
    </recommendedName>
</protein>